<dbReference type="AlphaFoldDB" id="A0A2R8CFE9"/>
<dbReference type="Gene3D" id="3.30.300.30">
    <property type="match status" value="1"/>
</dbReference>
<dbReference type="Proteomes" id="UP000244898">
    <property type="component" value="Unassembled WGS sequence"/>
</dbReference>
<sequence>MNLGNLVTRSALFWAERVALKDERVELTYAQLDDHTNRLAAALTGLGVVKGDRVAVLSWNRVEIAEAEVALLKGGFVRVPINARLSTDEVIHVCADSEVRVLITDEAHLAAAQHALAENSGLQTLLVMGDGGSFEDALAQADSSPVSVEIDPDDIVVHHYTSGSSGVLKAAMHSLRNRRAILRKITFRSRLYPDQPETFLHVGPITHVSGMALMPLLAQGHTNVILSRFDVDMYLSTLQAEKVTQTYLVPTMINRILAAPNRGDYDLSSLKLLRYGAAPISPARLREAVEFFGPILNQGYGAGEVCSSVTLLTEADHALAMNGRPELFSSCGRALFETEVKVVDDEGNALPVGEAGELVVKGEDVMQGYFNAPELTAPVLKNGRYHTGDIAYIDDTGYIFIIDRKKDMIVTGGFNVYPNEVEHALFERAEVFEACVVGVPDADLGEAVKAVVVARDGAEIDAEALITHCADKLGKFKKPHSVDVVAELPKNDAGKILRRQVRNRYWAGSDRKV</sequence>
<dbReference type="PANTHER" id="PTHR43767:SF7">
    <property type="entry name" value="MEDIUM_LONG-CHAIN-FATTY-ACID--COA LIGASE FADD8"/>
    <property type="match status" value="1"/>
</dbReference>
<keyword evidence="4" id="KW-1185">Reference proteome</keyword>
<dbReference type="InterPro" id="IPR050237">
    <property type="entry name" value="ATP-dep_AMP-bd_enzyme"/>
</dbReference>
<dbReference type="Gene3D" id="3.40.50.12780">
    <property type="entry name" value="N-terminal domain of ligase-like"/>
    <property type="match status" value="1"/>
</dbReference>
<dbReference type="InterPro" id="IPR000873">
    <property type="entry name" value="AMP-dep_synth/lig_dom"/>
</dbReference>
<dbReference type="InterPro" id="IPR025110">
    <property type="entry name" value="AMP-bd_C"/>
</dbReference>
<keyword evidence="3" id="KW-0436">Ligase</keyword>
<name>A0A2R8CFE9_9RHOB</name>
<feature type="domain" description="AMP-binding enzyme C-terminal" evidence="2">
    <location>
        <begin position="420"/>
        <end position="495"/>
    </location>
</feature>
<gene>
    <name evidence="3" type="primary">lcfB_11</name>
    <name evidence="3" type="ORF">TRM7615_04680</name>
</gene>
<evidence type="ECO:0000313" key="3">
    <source>
        <dbReference type="EMBL" id="SPJ31139.1"/>
    </source>
</evidence>
<dbReference type="InterPro" id="IPR045851">
    <property type="entry name" value="AMP-bd_C_sf"/>
</dbReference>
<dbReference type="EC" id="6.2.1.3" evidence="3"/>
<evidence type="ECO:0000313" key="4">
    <source>
        <dbReference type="Proteomes" id="UP000244898"/>
    </source>
</evidence>
<proteinExistence type="predicted"/>
<dbReference type="GO" id="GO:0004467">
    <property type="term" value="F:long-chain fatty acid-CoA ligase activity"/>
    <property type="evidence" value="ECO:0007669"/>
    <property type="project" value="UniProtKB-EC"/>
</dbReference>
<dbReference type="SUPFAM" id="SSF56801">
    <property type="entry name" value="Acetyl-CoA synthetase-like"/>
    <property type="match status" value="1"/>
</dbReference>
<dbReference type="Pfam" id="PF00501">
    <property type="entry name" value="AMP-binding"/>
    <property type="match status" value="1"/>
</dbReference>
<dbReference type="EMBL" id="ONZG01000017">
    <property type="protein sequence ID" value="SPJ31139.1"/>
    <property type="molecule type" value="Genomic_DNA"/>
</dbReference>
<evidence type="ECO:0000259" key="1">
    <source>
        <dbReference type="Pfam" id="PF00501"/>
    </source>
</evidence>
<evidence type="ECO:0000259" key="2">
    <source>
        <dbReference type="Pfam" id="PF13193"/>
    </source>
</evidence>
<organism evidence="3 4">
    <name type="scientific">Falsiruegeria mediterranea M17</name>
    <dbReference type="NCBI Taxonomy" id="1200281"/>
    <lineage>
        <taxon>Bacteria</taxon>
        <taxon>Pseudomonadati</taxon>
        <taxon>Pseudomonadota</taxon>
        <taxon>Alphaproteobacteria</taxon>
        <taxon>Rhodobacterales</taxon>
        <taxon>Roseobacteraceae</taxon>
        <taxon>Falsiruegeria</taxon>
    </lineage>
</organism>
<accession>A0A2R8CFE9</accession>
<dbReference type="RefSeq" id="WP_108792284.1">
    <property type="nucleotide sequence ID" value="NZ_ONZG01000017.1"/>
</dbReference>
<feature type="domain" description="AMP-dependent synthetase/ligase" evidence="1">
    <location>
        <begin position="12"/>
        <end position="370"/>
    </location>
</feature>
<reference evidence="4" key="1">
    <citation type="submission" date="2018-03" db="EMBL/GenBank/DDBJ databases">
        <authorList>
            <person name="Rodrigo-Torres L."/>
            <person name="Arahal R. D."/>
            <person name="Lucena T."/>
        </authorList>
    </citation>
    <scope>NUCLEOTIDE SEQUENCE [LARGE SCALE GENOMIC DNA]</scope>
    <source>
        <strain evidence="4">CECT 7615</strain>
    </source>
</reference>
<dbReference type="InterPro" id="IPR042099">
    <property type="entry name" value="ANL_N_sf"/>
</dbReference>
<dbReference type="Pfam" id="PF13193">
    <property type="entry name" value="AMP-binding_C"/>
    <property type="match status" value="1"/>
</dbReference>
<protein>
    <submittedName>
        <fullName evidence="3">Long-chain-fatty-acid--CoA ligase</fullName>
        <ecNumber evidence="3">6.2.1.3</ecNumber>
    </submittedName>
</protein>
<dbReference type="PANTHER" id="PTHR43767">
    <property type="entry name" value="LONG-CHAIN-FATTY-ACID--COA LIGASE"/>
    <property type="match status" value="1"/>
</dbReference>
<dbReference type="OrthoDB" id="9803968at2"/>